<keyword evidence="2" id="KW-0812">Transmembrane</keyword>
<dbReference type="KEGG" id="gog:C1280_28585"/>
<evidence type="ECO:0000256" key="2">
    <source>
        <dbReference type="SAM" id="Phobius"/>
    </source>
</evidence>
<evidence type="ECO:0000313" key="3">
    <source>
        <dbReference type="EMBL" id="AWM40549.1"/>
    </source>
</evidence>
<accession>A0A2Z3H1A5</accession>
<evidence type="ECO:0000256" key="1">
    <source>
        <dbReference type="SAM" id="MobiDB-lite"/>
    </source>
</evidence>
<proteinExistence type="predicted"/>
<keyword evidence="2" id="KW-1133">Transmembrane helix</keyword>
<feature type="region of interest" description="Disordered" evidence="1">
    <location>
        <begin position="1"/>
        <end position="39"/>
    </location>
</feature>
<feature type="transmembrane region" description="Helical" evidence="2">
    <location>
        <begin position="47"/>
        <end position="80"/>
    </location>
</feature>
<keyword evidence="2" id="KW-0472">Membrane</keyword>
<dbReference type="Proteomes" id="UP000245802">
    <property type="component" value="Chromosome"/>
</dbReference>
<dbReference type="AlphaFoldDB" id="A0A2Z3H1A5"/>
<feature type="compositionally biased region" description="Basic and acidic residues" evidence="1">
    <location>
        <begin position="8"/>
        <end position="24"/>
    </location>
</feature>
<dbReference type="RefSeq" id="WP_010047810.1">
    <property type="nucleotide sequence ID" value="NZ_CP025958.1"/>
</dbReference>
<name>A0A2Z3H1A5_9BACT</name>
<dbReference type="OrthoDB" id="9953853at2"/>
<feature type="transmembrane region" description="Helical" evidence="2">
    <location>
        <begin position="100"/>
        <end position="121"/>
    </location>
</feature>
<evidence type="ECO:0000313" key="4">
    <source>
        <dbReference type="Proteomes" id="UP000245802"/>
    </source>
</evidence>
<organism evidence="3 4">
    <name type="scientific">Gemmata obscuriglobus</name>
    <dbReference type="NCBI Taxonomy" id="114"/>
    <lineage>
        <taxon>Bacteria</taxon>
        <taxon>Pseudomonadati</taxon>
        <taxon>Planctomycetota</taxon>
        <taxon>Planctomycetia</taxon>
        <taxon>Gemmatales</taxon>
        <taxon>Gemmataceae</taxon>
        <taxon>Gemmata</taxon>
    </lineage>
</organism>
<protein>
    <submittedName>
        <fullName evidence="3">DUF4190 domain-containing protein</fullName>
    </submittedName>
</protein>
<reference evidence="3 4" key="1">
    <citation type="submission" date="2018-01" db="EMBL/GenBank/DDBJ databases">
        <title>G. obscuriglobus.</title>
        <authorList>
            <person name="Franke J."/>
            <person name="Blomberg W."/>
            <person name="Selmecki A."/>
        </authorList>
    </citation>
    <scope>NUCLEOTIDE SEQUENCE [LARGE SCALE GENOMIC DNA]</scope>
    <source>
        <strain evidence="3 4">DSM 5831</strain>
    </source>
</reference>
<sequence>MDDESEPDDRPRRRRRDEDGDGGRRSRRPPPDDFEPTELLIPGGSPYAIISLYMGLIGLCLPIIGLVFAVPAFICGIVAVRRWKKTNTYGGVTSNIRALLGLIMSGLGVLVWGTIATILAFK</sequence>
<dbReference type="EMBL" id="CP025958">
    <property type="protein sequence ID" value="AWM40549.1"/>
    <property type="molecule type" value="Genomic_DNA"/>
</dbReference>
<keyword evidence="4" id="KW-1185">Reference proteome</keyword>
<gene>
    <name evidence="3" type="ORF">C1280_28585</name>
</gene>